<comment type="caution">
    <text evidence="3">The sequence shown here is derived from an EMBL/GenBank/DDBJ whole genome shotgun (WGS) entry which is preliminary data.</text>
</comment>
<dbReference type="OrthoDB" id="5418203at2759"/>
<evidence type="ECO:0000256" key="1">
    <source>
        <dbReference type="SAM" id="MobiDB-lite"/>
    </source>
</evidence>
<proteinExistence type="predicted"/>
<feature type="region of interest" description="Disordered" evidence="1">
    <location>
        <begin position="26"/>
        <end position="95"/>
    </location>
</feature>
<keyword evidence="4" id="KW-1185">Reference proteome</keyword>
<feature type="domain" description="Thc1 RRM" evidence="2">
    <location>
        <begin position="170"/>
        <end position="236"/>
    </location>
</feature>
<dbReference type="AlphaFoldDB" id="A0A8H7VAG6"/>
<dbReference type="PANTHER" id="PTHR21678">
    <property type="entry name" value="GROWTH INHIBITION AND DIFFERENTIATION RELATED PROTEIN 88"/>
    <property type="match status" value="1"/>
</dbReference>
<dbReference type="Proteomes" id="UP000650833">
    <property type="component" value="Unassembled WGS sequence"/>
</dbReference>
<sequence length="299" mass="34692">MDVYFQPPQQQQLKNKRSSMLAYVPIHRRNEDDEKRTNGNNNKYRSSMSHDLQLEPSISSGSLNNNKRSSLMGYRRSTSSNNNNNRYSRNSFVGDDDVDYDKRDYSLDYDNNNEQTEDWENVLRQYDRYSMNDDDKRKSKRASRIMDSYQDLPVEVPIVDEPTVVLDCYDFPPAFKTHHLHDIFRSYESSRGGYKIKWLSDTRALIIFDHPATAKKAYIDNVTHALAKIRPYDGSTDFLKDMNQPAQQQKSNRPISMDFKRQSFSAHGGGAPSATGRSSNRNSMRIDENDIKRLSIALD</sequence>
<gene>
    <name evidence="3" type="ORF">INT46_002481</name>
</gene>
<dbReference type="InterPro" id="IPR012677">
    <property type="entry name" value="Nucleotide-bd_a/b_plait_sf"/>
</dbReference>
<feature type="region of interest" description="Disordered" evidence="1">
    <location>
        <begin position="1"/>
        <end position="20"/>
    </location>
</feature>
<evidence type="ECO:0000259" key="2">
    <source>
        <dbReference type="Pfam" id="PF22877"/>
    </source>
</evidence>
<feature type="compositionally biased region" description="Low complexity" evidence="1">
    <location>
        <begin position="74"/>
        <end position="91"/>
    </location>
</feature>
<dbReference type="InterPro" id="IPR039884">
    <property type="entry name" value="R3HC1/R3HCL"/>
</dbReference>
<dbReference type="Pfam" id="PF22877">
    <property type="entry name" value="RRM_Thc1"/>
    <property type="match status" value="1"/>
</dbReference>
<feature type="region of interest" description="Disordered" evidence="1">
    <location>
        <begin position="262"/>
        <end position="287"/>
    </location>
</feature>
<feature type="compositionally biased region" description="Polar residues" evidence="1">
    <location>
        <begin position="38"/>
        <end position="69"/>
    </location>
</feature>
<accession>A0A8H7VAG6</accession>
<evidence type="ECO:0000313" key="4">
    <source>
        <dbReference type="Proteomes" id="UP000650833"/>
    </source>
</evidence>
<name>A0A8H7VAG6_9FUNG</name>
<dbReference type="Gene3D" id="3.30.70.330">
    <property type="match status" value="1"/>
</dbReference>
<dbReference type="InterPro" id="IPR053800">
    <property type="entry name" value="Thc1_RRM"/>
</dbReference>
<evidence type="ECO:0000313" key="3">
    <source>
        <dbReference type="EMBL" id="KAG2213260.1"/>
    </source>
</evidence>
<reference evidence="3" key="1">
    <citation type="submission" date="2020-12" db="EMBL/GenBank/DDBJ databases">
        <title>Metabolic potential, ecology and presence of endohyphal bacteria is reflected in genomic diversity of Mucoromycotina.</title>
        <authorList>
            <person name="Muszewska A."/>
            <person name="Okrasinska A."/>
            <person name="Steczkiewicz K."/>
            <person name="Drgas O."/>
            <person name="Orlowska M."/>
            <person name="Perlinska-Lenart U."/>
            <person name="Aleksandrzak-Piekarczyk T."/>
            <person name="Szatraj K."/>
            <person name="Zielenkiewicz U."/>
            <person name="Pilsyk S."/>
            <person name="Malc E."/>
            <person name="Mieczkowski P."/>
            <person name="Kruszewska J.S."/>
            <person name="Biernat P."/>
            <person name="Pawlowska J."/>
        </authorList>
    </citation>
    <scope>NUCLEOTIDE SEQUENCE</scope>
    <source>
        <strain evidence="3">CBS 226.32</strain>
    </source>
</reference>
<dbReference type="PANTHER" id="PTHR21678:SF0">
    <property type="entry name" value="C3H1-TYPE DOMAIN-CONTAINING PROTEIN"/>
    <property type="match status" value="1"/>
</dbReference>
<protein>
    <recommendedName>
        <fullName evidence="2">Thc1 RRM domain-containing protein</fullName>
    </recommendedName>
</protein>
<dbReference type="EMBL" id="JAEPRC010000039">
    <property type="protein sequence ID" value="KAG2213260.1"/>
    <property type="molecule type" value="Genomic_DNA"/>
</dbReference>
<organism evidence="3 4">
    <name type="scientific">Mucor plumbeus</name>
    <dbReference type="NCBI Taxonomy" id="97098"/>
    <lineage>
        <taxon>Eukaryota</taxon>
        <taxon>Fungi</taxon>
        <taxon>Fungi incertae sedis</taxon>
        <taxon>Mucoromycota</taxon>
        <taxon>Mucoromycotina</taxon>
        <taxon>Mucoromycetes</taxon>
        <taxon>Mucorales</taxon>
        <taxon>Mucorineae</taxon>
        <taxon>Mucoraceae</taxon>
        <taxon>Mucor</taxon>
    </lineage>
</organism>
<feature type="compositionally biased region" description="Basic and acidic residues" evidence="1">
    <location>
        <begin position="28"/>
        <end position="37"/>
    </location>
</feature>